<sequence length="91" mass="9799">MNAVEKQDDGFVVDAGIVAEAFGIPASKVRTLMREGAITTISETGQGEDEGRWRLTFRYGARALRLTVDETGAILARSTYPVAPRDTADPA</sequence>
<dbReference type="EMBL" id="CP027665">
    <property type="protein sequence ID" value="AVO39502.1"/>
    <property type="molecule type" value="Genomic_DNA"/>
</dbReference>
<gene>
    <name evidence="1" type="ORF">C6Y53_18580</name>
</gene>
<dbReference type="Proteomes" id="UP000237655">
    <property type="component" value="Chromosome"/>
</dbReference>
<accession>A0A2S0MUG3</accession>
<dbReference type="AlphaFoldDB" id="A0A2S0MUG3"/>
<dbReference type="RefSeq" id="WP_106473806.1">
    <property type="nucleotide sequence ID" value="NZ_CP027665.1"/>
</dbReference>
<dbReference type="KEGG" id="thas:C6Y53_18580"/>
<reference evidence="2" key="1">
    <citation type="submission" date="2018-03" db="EMBL/GenBank/DDBJ databases">
        <title>Genomic analysis of the strain SH-1 isolated from shrimp intestine.</title>
        <authorList>
            <person name="Kim Y.-S."/>
            <person name="Kim S.-E."/>
            <person name="Kim K.-H."/>
        </authorList>
    </citation>
    <scope>NUCLEOTIDE SEQUENCE [LARGE SCALE GENOMIC DNA]</scope>
    <source>
        <strain evidence="2">SH-1</strain>
    </source>
</reference>
<name>A0A2S0MUG3_9RHOB</name>
<keyword evidence="2" id="KW-1185">Reference proteome</keyword>
<evidence type="ECO:0000313" key="2">
    <source>
        <dbReference type="Proteomes" id="UP000237655"/>
    </source>
</evidence>
<evidence type="ECO:0000313" key="1">
    <source>
        <dbReference type="EMBL" id="AVO39502.1"/>
    </source>
</evidence>
<proteinExistence type="predicted"/>
<organism evidence="1 2">
    <name type="scientific">Pukyongiella litopenaei</name>
    <dbReference type="NCBI Taxonomy" id="2605946"/>
    <lineage>
        <taxon>Bacteria</taxon>
        <taxon>Pseudomonadati</taxon>
        <taxon>Pseudomonadota</taxon>
        <taxon>Alphaproteobacteria</taxon>
        <taxon>Rhodobacterales</taxon>
        <taxon>Paracoccaceae</taxon>
        <taxon>Pukyongiella</taxon>
    </lineage>
</organism>
<dbReference type="Pfam" id="PF20132">
    <property type="entry name" value="DUF6522"/>
    <property type="match status" value="1"/>
</dbReference>
<protein>
    <submittedName>
        <fullName evidence="1">Uncharacterized protein</fullName>
    </submittedName>
</protein>
<dbReference type="InterPro" id="IPR045389">
    <property type="entry name" value="DUF6522"/>
</dbReference>